<evidence type="ECO:0000256" key="6">
    <source>
        <dbReference type="ARBA" id="ARBA00022989"/>
    </source>
</evidence>
<evidence type="ECO:0000256" key="3">
    <source>
        <dbReference type="ARBA" id="ARBA00022448"/>
    </source>
</evidence>
<feature type="transmembrane region" description="Helical" evidence="8">
    <location>
        <begin position="247"/>
        <end position="269"/>
    </location>
</feature>
<feature type="transmembrane region" description="Helical" evidence="8">
    <location>
        <begin position="94"/>
        <end position="113"/>
    </location>
</feature>
<dbReference type="GO" id="GO:0005886">
    <property type="term" value="C:plasma membrane"/>
    <property type="evidence" value="ECO:0007669"/>
    <property type="project" value="UniProtKB-SubCell"/>
</dbReference>
<comment type="caution">
    <text evidence="9">The sequence shown here is derived from an EMBL/GenBank/DDBJ whole genome shotgun (WGS) entry which is preliminary data.</text>
</comment>
<dbReference type="Proteomes" id="UP000031366">
    <property type="component" value="Unassembled WGS sequence"/>
</dbReference>
<name>A0A0C1R3I9_9CLOT</name>
<keyword evidence="4" id="KW-1003">Cell membrane</keyword>
<accession>A0A0C1R3I9</accession>
<dbReference type="Pfam" id="PF01032">
    <property type="entry name" value="FecCD"/>
    <property type="match status" value="1"/>
</dbReference>
<evidence type="ECO:0000256" key="1">
    <source>
        <dbReference type="ARBA" id="ARBA00004651"/>
    </source>
</evidence>
<evidence type="ECO:0000256" key="8">
    <source>
        <dbReference type="SAM" id="Phobius"/>
    </source>
</evidence>
<evidence type="ECO:0000313" key="9">
    <source>
        <dbReference type="EMBL" id="KIE45021.1"/>
    </source>
</evidence>
<comment type="similarity">
    <text evidence="2">Belongs to the binding-protein-dependent transport system permease family. FecCD subfamily.</text>
</comment>
<keyword evidence="3" id="KW-0813">Transport</keyword>
<feature type="transmembrane region" description="Helical" evidence="8">
    <location>
        <begin position="158"/>
        <end position="180"/>
    </location>
</feature>
<proteinExistence type="inferred from homology"/>
<feature type="transmembrane region" description="Helical" evidence="8">
    <location>
        <begin position="200"/>
        <end position="219"/>
    </location>
</feature>
<reference evidence="9 10" key="1">
    <citation type="journal article" date="2015" name="Infect. Genet. Evol.">
        <title>Genomic sequences of six botulinum neurotoxin-producing strains representing three clostridial species illustrate the mobility and diversity of botulinum neurotoxin genes.</title>
        <authorList>
            <person name="Smith T.J."/>
            <person name="Hill K.K."/>
            <person name="Xie G."/>
            <person name="Foley B.T."/>
            <person name="Williamson C.H."/>
            <person name="Foster J.T."/>
            <person name="Johnson S.L."/>
            <person name="Chertkov O."/>
            <person name="Teshima H."/>
            <person name="Gibbons H.S."/>
            <person name="Johnsky L.A."/>
            <person name="Karavis M.A."/>
            <person name="Smith L.A."/>
        </authorList>
    </citation>
    <scope>NUCLEOTIDE SEQUENCE [LARGE SCALE GENOMIC DNA]</scope>
    <source>
        <strain evidence="9 10">CDC 2741</strain>
    </source>
</reference>
<organism evidence="9 10">
    <name type="scientific">Clostridium argentinense CDC 2741</name>
    <dbReference type="NCBI Taxonomy" id="1418104"/>
    <lineage>
        <taxon>Bacteria</taxon>
        <taxon>Bacillati</taxon>
        <taxon>Bacillota</taxon>
        <taxon>Clostridia</taxon>
        <taxon>Eubacteriales</taxon>
        <taxon>Clostridiaceae</taxon>
        <taxon>Clostridium</taxon>
    </lineage>
</organism>
<comment type="subcellular location">
    <subcellularLocation>
        <location evidence="1">Cell membrane</location>
        <topology evidence="1">Multi-pass membrane protein</topology>
    </subcellularLocation>
</comment>
<evidence type="ECO:0000256" key="2">
    <source>
        <dbReference type="ARBA" id="ARBA00007935"/>
    </source>
</evidence>
<dbReference type="GO" id="GO:0033214">
    <property type="term" value="P:siderophore-iron import into cell"/>
    <property type="evidence" value="ECO:0007669"/>
    <property type="project" value="TreeGrafter"/>
</dbReference>
<dbReference type="GO" id="GO:0022857">
    <property type="term" value="F:transmembrane transporter activity"/>
    <property type="evidence" value="ECO:0007669"/>
    <property type="project" value="InterPro"/>
</dbReference>
<dbReference type="EMBL" id="AYSO01000020">
    <property type="protein sequence ID" value="KIE45021.1"/>
    <property type="molecule type" value="Genomic_DNA"/>
</dbReference>
<dbReference type="AlphaFoldDB" id="A0A0C1R3I9"/>
<keyword evidence="6 8" id="KW-1133">Transmembrane helix</keyword>
<dbReference type="SUPFAM" id="SSF81345">
    <property type="entry name" value="ABC transporter involved in vitamin B12 uptake, BtuC"/>
    <property type="match status" value="1"/>
</dbReference>
<gene>
    <name evidence="9" type="primary">feuC</name>
    <name evidence="9" type="ORF">U732_184</name>
</gene>
<feature type="transmembrane region" description="Helical" evidence="8">
    <location>
        <begin position="289"/>
        <end position="308"/>
    </location>
</feature>
<sequence>MRRDSLRRYSTVIVVSIILILAAMYISISNGTYDISIKDLIDTIFRINPDPNNDLVIFEFRLPRVVIGALVGFGFGIAGTVIQGVTKNGLADPGILGINAGAGMAIVLFMFLFQGNINNTGWFSVFAMPLFGLLGGLTSAILIYIFAWKNGRLDTQRLILVGIAISSGLGAVSLFISLKMNPSDFEMATVWINGSIWNANWKYILSIIPWVVVLFPVILKKAFILDLFQLEENTVKSLGISTEREKAILLLSAIGIVSACVSVSGNIGFVGLLAPHISKSLVGIQHKRAIPVAGLIGMLLVIVSDFIGRTVFAPAELSVGIVISIVGIPYFVYLLLKAKV</sequence>
<dbReference type="CDD" id="cd06550">
    <property type="entry name" value="TM_ABC_iron-siderophores_like"/>
    <property type="match status" value="1"/>
</dbReference>
<dbReference type="STRING" id="29341.RSJ17_18405"/>
<feature type="transmembrane region" description="Helical" evidence="8">
    <location>
        <begin position="315"/>
        <end position="336"/>
    </location>
</feature>
<dbReference type="InterPro" id="IPR000522">
    <property type="entry name" value="ABC_transptr_permease_BtuC"/>
</dbReference>
<dbReference type="RefSeq" id="WP_039635889.1">
    <property type="nucleotide sequence ID" value="NZ_AYSO01000020.1"/>
</dbReference>
<keyword evidence="10" id="KW-1185">Reference proteome</keyword>
<feature type="transmembrane region" description="Helical" evidence="8">
    <location>
        <begin position="125"/>
        <end position="146"/>
    </location>
</feature>
<protein>
    <submittedName>
        <fullName evidence="9">Iron-uptake system permease protein feuC</fullName>
    </submittedName>
</protein>
<dbReference type="PANTHER" id="PTHR30472">
    <property type="entry name" value="FERRIC ENTEROBACTIN TRANSPORT SYSTEM PERMEASE PROTEIN"/>
    <property type="match status" value="1"/>
</dbReference>
<feature type="transmembrane region" description="Helical" evidence="8">
    <location>
        <begin position="9"/>
        <end position="28"/>
    </location>
</feature>
<keyword evidence="5 8" id="KW-0812">Transmembrane</keyword>
<evidence type="ECO:0000256" key="5">
    <source>
        <dbReference type="ARBA" id="ARBA00022692"/>
    </source>
</evidence>
<dbReference type="PANTHER" id="PTHR30472:SF23">
    <property type="entry name" value="IRON-UPTAKE SYSTEM PERMEASE PROTEIN FEUC"/>
    <property type="match status" value="1"/>
</dbReference>
<evidence type="ECO:0000256" key="7">
    <source>
        <dbReference type="ARBA" id="ARBA00023136"/>
    </source>
</evidence>
<dbReference type="Gene3D" id="1.10.3470.10">
    <property type="entry name" value="ABC transporter involved in vitamin B12 uptake, BtuC"/>
    <property type="match status" value="1"/>
</dbReference>
<dbReference type="OrthoDB" id="9792889at2"/>
<feature type="transmembrane region" description="Helical" evidence="8">
    <location>
        <begin position="62"/>
        <end position="82"/>
    </location>
</feature>
<evidence type="ECO:0000256" key="4">
    <source>
        <dbReference type="ARBA" id="ARBA00022475"/>
    </source>
</evidence>
<evidence type="ECO:0000313" key="10">
    <source>
        <dbReference type="Proteomes" id="UP000031366"/>
    </source>
</evidence>
<keyword evidence="7 8" id="KW-0472">Membrane</keyword>
<dbReference type="InterPro" id="IPR037294">
    <property type="entry name" value="ABC_BtuC-like"/>
</dbReference>
<dbReference type="FunFam" id="1.10.3470.10:FF:000001">
    <property type="entry name" value="Vitamin B12 ABC transporter permease BtuC"/>
    <property type="match status" value="1"/>
</dbReference>